<organism evidence="5 6">
    <name type="scientific">Parthenolecanium corni</name>
    <dbReference type="NCBI Taxonomy" id="536013"/>
    <lineage>
        <taxon>Eukaryota</taxon>
        <taxon>Metazoa</taxon>
        <taxon>Ecdysozoa</taxon>
        <taxon>Arthropoda</taxon>
        <taxon>Hexapoda</taxon>
        <taxon>Insecta</taxon>
        <taxon>Pterygota</taxon>
        <taxon>Neoptera</taxon>
        <taxon>Paraneoptera</taxon>
        <taxon>Hemiptera</taxon>
        <taxon>Sternorrhyncha</taxon>
        <taxon>Coccoidea</taxon>
        <taxon>Coccidae</taxon>
        <taxon>Parthenolecanium</taxon>
    </lineage>
</organism>
<sequence>MSLINSLPKPTQDDVNEEERKSFSAPIILMVIAPSYDQKRGWIAQNQENVCSKYKDLITSEITEDEDRCLQKPGEEKIQDTVERTRKALERVTNSKISAAMPVRAAPKQAPAQYIRYTSSQKGVVFNSEAEQRIIRMVEVQKDPIEPPKFKINKKIPRGPPSPPAPVMHSPTRKVTVKEQNEWKIPPCVSNWKNAKGYAVPLDKRLAADGRGLQPTHINENFSKVAEALYITYRKAREETETRAQMKKKIAQKEKKEKEESLRGIAQKAREERAGIISGITSLGNYDDNNDNVRKRELLRRERHNKRTRDRNLNRTNPEKMRNKLFKERERDISEQMALGLPAKRTMISEGQYDQRLFNTSKGMNSGFGYDEFYNIYDEPWRKTKDMVDYIYTGPRGAFRKSSGRSGPLKFERAEEDPFGLDQFLTQAKKAATKRPYEEKFREEKRKRD</sequence>
<evidence type="ECO:0000313" key="5">
    <source>
        <dbReference type="EMBL" id="KAK7597778.1"/>
    </source>
</evidence>
<feature type="coiled-coil region" evidence="2">
    <location>
        <begin position="236"/>
        <end position="268"/>
    </location>
</feature>
<accession>A0AAN9TM00</accession>
<feature type="region of interest" description="Disordered" evidence="3">
    <location>
        <begin position="1"/>
        <end position="21"/>
    </location>
</feature>
<dbReference type="InterPro" id="IPR004015">
    <property type="entry name" value="SKI-int_prot_SKIP_SNW-dom"/>
</dbReference>
<dbReference type="GO" id="GO:0005681">
    <property type="term" value="C:spliceosomal complex"/>
    <property type="evidence" value="ECO:0007669"/>
    <property type="project" value="InterPro"/>
</dbReference>
<evidence type="ECO:0000256" key="1">
    <source>
        <dbReference type="ARBA" id="ARBA00010197"/>
    </source>
</evidence>
<evidence type="ECO:0000256" key="3">
    <source>
        <dbReference type="SAM" id="MobiDB-lite"/>
    </source>
</evidence>
<dbReference type="Pfam" id="PF02731">
    <property type="entry name" value="SKIP_SNW"/>
    <property type="match status" value="1"/>
</dbReference>
<feature type="domain" description="SKI-interacting protein SKIP SNW" evidence="4">
    <location>
        <begin position="113"/>
        <end position="273"/>
    </location>
</feature>
<gene>
    <name evidence="5" type="ORF">V9T40_010003</name>
</gene>
<keyword evidence="2" id="KW-0175">Coiled coil</keyword>
<dbReference type="Proteomes" id="UP001367676">
    <property type="component" value="Unassembled WGS sequence"/>
</dbReference>
<feature type="region of interest" description="Disordered" evidence="3">
    <location>
        <begin position="148"/>
        <end position="175"/>
    </location>
</feature>
<comment type="caution">
    <text evidence="5">The sequence shown here is derived from an EMBL/GenBank/DDBJ whole genome shotgun (WGS) entry which is preliminary data.</text>
</comment>
<reference evidence="5 6" key="1">
    <citation type="submission" date="2024-03" db="EMBL/GenBank/DDBJ databases">
        <title>Adaptation during the transition from Ophiocordyceps entomopathogen to insect associate is accompanied by gene loss and intensified selection.</title>
        <authorList>
            <person name="Ward C.M."/>
            <person name="Onetto C.A."/>
            <person name="Borneman A.R."/>
        </authorList>
    </citation>
    <scope>NUCLEOTIDE SEQUENCE [LARGE SCALE GENOMIC DNA]</scope>
    <source>
        <strain evidence="5">AWRI1</strain>
        <tissue evidence="5">Single Adult Female</tissue>
    </source>
</reference>
<evidence type="ECO:0000259" key="4">
    <source>
        <dbReference type="Pfam" id="PF02731"/>
    </source>
</evidence>
<dbReference type="InterPro" id="IPR017862">
    <property type="entry name" value="SKI-int_prot_SKIP"/>
</dbReference>
<feature type="compositionally biased region" description="Basic and acidic residues" evidence="3">
    <location>
        <begin position="435"/>
        <end position="449"/>
    </location>
</feature>
<evidence type="ECO:0000256" key="2">
    <source>
        <dbReference type="SAM" id="Coils"/>
    </source>
</evidence>
<dbReference type="GO" id="GO:0000398">
    <property type="term" value="P:mRNA splicing, via spliceosome"/>
    <property type="evidence" value="ECO:0007669"/>
    <property type="project" value="InterPro"/>
</dbReference>
<protein>
    <recommendedName>
        <fullName evidence="4">SKI-interacting protein SKIP SNW domain-containing protein</fullName>
    </recommendedName>
</protein>
<evidence type="ECO:0000313" key="6">
    <source>
        <dbReference type="Proteomes" id="UP001367676"/>
    </source>
</evidence>
<comment type="similarity">
    <text evidence="1">Belongs to the SNW family.</text>
</comment>
<keyword evidence="6" id="KW-1185">Reference proteome</keyword>
<feature type="region of interest" description="Disordered" evidence="3">
    <location>
        <begin position="430"/>
        <end position="449"/>
    </location>
</feature>
<dbReference type="AlphaFoldDB" id="A0AAN9TM00"/>
<dbReference type="PANTHER" id="PTHR12096">
    <property type="entry name" value="NUCLEAR PROTEIN SKIP-RELATED"/>
    <property type="match status" value="1"/>
</dbReference>
<name>A0AAN9TM00_9HEMI</name>
<proteinExistence type="inferred from homology"/>
<dbReference type="EMBL" id="JBBCAQ010000017">
    <property type="protein sequence ID" value="KAK7597778.1"/>
    <property type="molecule type" value="Genomic_DNA"/>
</dbReference>